<protein>
    <submittedName>
        <fullName evidence="2">Uncharacterized protein</fullName>
    </submittedName>
</protein>
<evidence type="ECO:0000313" key="1">
    <source>
        <dbReference type="Proteomes" id="UP000887565"/>
    </source>
</evidence>
<sequence>MNKSCTKTVSILKLNSMNLYIQSYPDQIFQEYIRNAFHLKCSNFEKGSKLSLLCRVPEQLGIGHRTAESKSLIILRNYCILVEKQKTIKVYKNNGKFHILDMIQMANADPPVFPKFSFYSLIATEKILKLGKTTEEFGNKSAMHIRLLDLKRVDSQARC</sequence>
<dbReference type="AlphaFoldDB" id="A0A915JMQ6"/>
<evidence type="ECO:0000313" key="2">
    <source>
        <dbReference type="WBParaSite" id="nRc.2.0.1.t27266-RA"/>
    </source>
</evidence>
<name>A0A915JMQ6_ROMCU</name>
<proteinExistence type="predicted"/>
<keyword evidence="1" id="KW-1185">Reference proteome</keyword>
<organism evidence="1 2">
    <name type="scientific">Romanomermis culicivorax</name>
    <name type="common">Nematode worm</name>
    <dbReference type="NCBI Taxonomy" id="13658"/>
    <lineage>
        <taxon>Eukaryota</taxon>
        <taxon>Metazoa</taxon>
        <taxon>Ecdysozoa</taxon>
        <taxon>Nematoda</taxon>
        <taxon>Enoplea</taxon>
        <taxon>Dorylaimia</taxon>
        <taxon>Mermithida</taxon>
        <taxon>Mermithoidea</taxon>
        <taxon>Mermithidae</taxon>
        <taxon>Romanomermis</taxon>
    </lineage>
</organism>
<accession>A0A915JMQ6</accession>
<dbReference type="WBParaSite" id="nRc.2.0.1.t27266-RA">
    <property type="protein sequence ID" value="nRc.2.0.1.t27266-RA"/>
    <property type="gene ID" value="nRc.2.0.1.g27266"/>
</dbReference>
<dbReference type="Proteomes" id="UP000887565">
    <property type="component" value="Unplaced"/>
</dbReference>
<reference evidence="2" key="1">
    <citation type="submission" date="2022-11" db="UniProtKB">
        <authorList>
            <consortium name="WormBaseParasite"/>
        </authorList>
    </citation>
    <scope>IDENTIFICATION</scope>
</reference>